<dbReference type="Proteomes" id="UP000827549">
    <property type="component" value="Chromosome 7"/>
</dbReference>
<accession>A0AAF1BU86</accession>
<dbReference type="PANTHER" id="PTHR39465:SF1">
    <property type="entry name" value="DNA LIGASE D 3'-PHOSPHOESTERASE DOMAIN-CONTAINING PROTEIN"/>
    <property type="match status" value="1"/>
</dbReference>
<dbReference type="RefSeq" id="XP_062631764.1">
    <property type="nucleotide sequence ID" value="XM_062775780.1"/>
</dbReference>
<organism evidence="2 3">
    <name type="scientific">Vanrija pseudolonga</name>
    <dbReference type="NCBI Taxonomy" id="143232"/>
    <lineage>
        <taxon>Eukaryota</taxon>
        <taxon>Fungi</taxon>
        <taxon>Dikarya</taxon>
        <taxon>Basidiomycota</taxon>
        <taxon>Agaricomycotina</taxon>
        <taxon>Tremellomycetes</taxon>
        <taxon>Trichosporonales</taxon>
        <taxon>Trichosporonaceae</taxon>
        <taxon>Vanrija</taxon>
    </lineage>
</organism>
<keyword evidence="3" id="KW-1185">Reference proteome</keyword>
<evidence type="ECO:0000313" key="2">
    <source>
        <dbReference type="EMBL" id="WOO85738.1"/>
    </source>
</evidence>
<reference evidence="2" key="1">
    <citation type="submission" date="2023-10" db="EMBL/GenBank/DDBJ databases">
        <authorList>
            <person name="Noh H."/>
        </authorList>
    </citation>
    <scope>NUCLEOTIDE SEQUENCE</scope>
    <source>
        <strain evidence="2">DUCC4014</strain>
    </source>
</reference>
<evidence type="ECO:0000313" key="3">
    <source>
        <dbReference type="Proteomes" id="UP000827549"/>
    </source>
</evidence>
<dbReference type="PANTHER" id="PTHR39465">
    <property type="entry name" value="DNA LIGASE D, 3'-PHOSPHOESTERASE DOMAIN"/>
    <property type="match status" value="1"/>
</dbReference>
<feature type="domain" description="DNA ligase D 3'-phosphoesterase" evidence="1">
    <location>
        <begin position="44"/>
        <end position="72"/>
    </location>
</feature>
<evidence type="ECO:0000259" key="1">
    <source>
        <dbReference type="Pfam" id="PF13298"/>
    </source>
</evidence>
<dbReference type="InterPro" id="IPR014144">
    <property type="entry name" value="LigD_PE_domain"/>
</dbReference>
<name>A0AAF1BU86_9TREE</name>
<proteinExistence type="predicted"/>
<dbReference type="Pfam" id="PF13298">
    <property type="entry name" value="LigD_N"/>
    <property type="match status" value="1"/>
</dbReference>
<protein>
    <recommendedName>
        <fullName evidence="1">DNA ligase D 3'-phosphoesterase domain-containing protein</fullName>
    </recommendedName>
</protein>
<sequence length="199" mass="22455">MWALHKLKAGQDLQPYDSASSSQFTATEIEQFPVLSTRNFWCIQRHQATAHHYDLRMHLNGGLLSWAIPKGLLVLWDVGQYFVDDIHTYDADSPESPWQDGADSQELGLFEERKLESAMKRIGDGDARSFHFFLRGGRKATFILVRTSDGGSRPKPNKPSWLVRLPKEVQGYPWDSEGEDGDGYGRSVKMVVEGGLRAS</sequence>
<gene>
    <name evidence="2" type="primary">ligD</name>
    <name evidence="2" type="ORF">LOC62_07G009228</name>
</gene>
<dbReference type="AlphaFoldDB" id="A0AAF1BU86"/>
<dbReference type="GeneID" id="87812391"/>
<dbReference type="EMBL" id="CP086720">
    <property type="protein sequence ID" value="WOO85738.1"/>
    <property type="molecule type" value="Genomic_DNA"/>
</dbReference>